<name>A0A175RBG3_9HYPH</name>
<feature type="compositionally biased region" description="Basic and acidic residues" evidence="1">
    <location>
        <begin position="37"/>
        <end position="47"/>
    </location>
</feature>
<dbReference type="RefSeq" id="WP_058634691.1">
    <property type="nucleotide sequence ID" value="NZ_LDPZ01000018.1"/>
</dbReference>
<dbReference type="AlphaFoldDB" id="A0A175RBG3"/>
<reference evidence="2 3" key="1">
    <citation type="journal article" date="2016" name="Front. Microbiol.">
        <title>Genomic Resource of Rice Seed Associated Bacteria.</title>
        <authorList>
            <person name="Midha S."/>
            <person name="Bansal K."/>
            <person name="Sharma S."/>
            <person name="Kumar N."/>
            <person name="Patil P.P."/>
            <person name="Chaudhry V."/>
            <person name="Patil P.B."/>
        </authorList>
    </citation>
    <scope>NUCLEOTIDE SEQUENCE [LARGE SCALE GENOMIC DNA]</scope>
    <source>
        <strain evidence="2 3">NS226</strain>
    </source>
</reference>
<evidence type="ECO:0000313" key="3">
    <source>
        <dbReference type="Proteomes" id="UP000078272"/>
    </source>
</evidence>
<accession>A0A175RBG3</accession>
<dbReference type="Proteomes" id="UP000078272">
    <property type="component" value="Unassembled WGS sequence"/>
</dbReference>
<organism evidence="2 3">
    <name type="scientific">Aureimonas ureilytica</name>
    <dbReference type="NCBI Taxonomy" id="401562"/>
    <lineage>
        <taxon>Bacteria</taxon>
        <taxon>Pseudomonadati</taxon>
        <taxon>Pseudomonadota</taxon>
        <taxon>Alphaproteobacteria</taxon>
        <taxon>Hyphomicrobiales</taxon>
        <taxon>Aurantimonadaceae</taxon>
        <taxon>Aureimonas</taxon>
    </lineage>
</organism>
<dbReference type="EMBL" id="LDPZ01000018">
    <property type="protein sequence ID" value="KTQ95985.1"/>
    <property type="molecule type" value="Genomic_DNA"/>
</dbReference>
<evidence type="ECO:0000256" key="1">
    <source>
        <dbReference type="SAM" id="MobiDB-lite"/>
    </source>
</evidence>
<evidence type="ECO:0000313" key="2">
    <source>
        <dbReference type="EMBL" id="KTQ95985.1"/>
    </source>
</evidence>
<feature type="region of interest" description="Disordered" evidence="1">
    <location>
        <begin position="36"/>
        <end position="93"/>
    </location>
</feature>
<sequence>MSIAFDRSGMTATNVMHVARSLKTSSVDVRETAAIARESEGNRERHFTPHSPKPGASFPERNVPVAFDLPLSTSSGNAGRRRGALKPGPHQTV</sequence>
<protein>
    <submittedName>
        <fullName evidence="2">Uncharacterized protein</fullName>
    </submittedName>
</protein>
<dbReference type="PATRIC" id="fig|401562.3.peg.1166"/>
<proteinExistence type="predicted"/>
<comment type="caution">
    <text evidence="2">The sequence shown here is derived from an EMBL/GenBank/DDBJ whole genome shotgun (WGS) entry which is preliminary data.</text>
</comment>
<gene>
    <name evidence="2" type="ORF">NS226_08880</name>
</gene>